<sequence>MNRVMKYSLIIVALSATQHHAQALPQSSLCDLDLHDRSAVSRALDLGANPNQVCSDGLKAVARPMSLDVFSLLIRKGAEVPPSMASEWLSNIVRSAATLKTQKDAAQVDSFEMAQYLLKKGGRFRRDELIYDRLFLDGRWIRLCLDNGADPNADNGNGWTPLFAAANADNIQAGELLLKAGANPNIHRQVRGGNKQSLLAFVSESPRWTALLKRYGAKE</sequence>
<dbReference type="STRING" id="183.GCA_002009735_02066"/>
<dbReference type="InterPro" id="IPR002110">
    <property type="entry name" value="Ankyrin_rpt"/>
</dbReference>
<dbReference type="PANTHER" id="PTHR24189">
    <property type="entry name" value="MYOTROPHIN"/>
    <property type="match status" value="1"/>
</dbReference>
<organism evidence="5 6">
    <name type="scientific">Leptonema illini DSM 21528</name>
    <dbReference type="NCBI Taxonomy" id="929563"/>
    <lineage>
        <taxon>Bacteria</taxon>
        <taxon>Pseudomonadati</taxon>
        <taxon>Spirochaetota</taxon>
        <taxon>Spirochaetia</taxon>
        <taxon>Leptospirales</taxon>
        <taxon>Leptospiraceae</taxon>
        <taxon>Leptonema</taxon>
    </lineage>
</organism>
<protein>
    <submittedName>
        <fullName evidence="5">Ankyrin</fullName>
    </submittedName>
</protein>
<keyword evidence="1" id="KW-0677">Repeat</keyword>
<keyword evidence="4" id="KW-0732">Signal</keyword>
<proteinExistence type="predicted"/>
<accession>H2CKI5</accession>
<evidence type="ECO:0000256" key="2">
    <source>
        <dbReference type="ARBA" id="ARBA00023043"/>
    </source>
</evidence>
<dbReference type="SUPFAM" id="SSF48403">
    <property type="entry name" value="Ankyrin repeat"/>
    <property type="match status" value="1"/>
</dbReference>
<keyword evidence="6" id="KW-1185">Reference proteome</keyword>
<keyword evidence="2 3" id="KW-0040">ANK repeat</keyword>
<evidence type="ECO:0000313" key="6">
    <source>
        <dbReference type="Proteomes" id="UP000005737"/>
    </source>
</evidence>
<dbReference type="InterPro" id="IPR050745">
    <property type="entry name" value="Multifunctional_regulatory"/>
</dbReference>
<dbReference type="Gene3D" id="1.25.40.20">
    <property type="entry name" value="Ankyrin repeat-containing domain"/>
    <property type="match status" value="1"/>
</dbReference>
<feature type="repeat" description="ANK" evidence="3">
    <location>
        <begin position="157"/>
        <end position="189"/>
    </location>
</feature>
<dbReference type="Pfam" id="PF00023">
    <property type="entry name" value="Ank"/>
    <property type="match status" value="1"/>
</dbReference>
<evidence type="ECO:0000256" key="3">
    <source>
        <dbReference type="PROSITE-ProRule" id="PRU00023"/>
    </source>
</evidence>
<dbReference type="PANTHER" id="PTHR24189:SF50">
    <property type="entry name" value="ANKYRIN REPEAT AND SOCS BOX PROTEIN 2"/>
    <property type="match status" value="1"/>
</dbReference>
<feature type="chain" id="PRO_5003560864" evidence="4">
    <location>
        <begin position="22"/>
        <end position="219"/>
    </location>
</feature>
<evidence type="ECO:0000313" key="5">
    <source>
        <dbReference type="EMBL" id="EHQ08290.1"/>
    </source>
</evidence>
<dbReference type="HOGENOM" id="CLU_1260141_0_0_12"/>
<dbReference type="PROSITE" id="PS50297">
    <property type="entry name" value="ANK_REP_REGION"/>
    <property type="match status" value="1"/>
</dbReference>
<dbReference type="Proteomes" id="UP000005737">
    <property type="component" value="Unassembled WGS sequence"/>
</dbReference>
<reference evidence="5 6" key="1">
    <citation type="submission" date="2011-10" db="EMBL/GenBank/DDBJ databases">
        <title>The Improved High-Quality Draft genome of Leptonema illini DSM 21528.</title>
        <authorList>
            <consortium name="US DOE Joint Genome Institute (JGI-PGF)"/>
            <person name="Lucas S."/>
            <person name="Copeland A."/>
            <person name="Lapidus A."/>
            <person name="Glavina del Rio T."/>
            <person name="Dalin E."/>
            <person name="Tice H."/>
            <person name="Bruce D."/>
            <person name="Goodwin L."/>
            <person name="Pitluck S."/>
            <person name="Peters L."/>
            <person name="Mikhailova N."/>
            <person name="Held B."/>
            <person name="Kyrpides N."/>
            <person name="Mavromatis K."/>
            <person name="Ivanova N."/>
            <person name="Markowitz V."/>
            <person name="Cheng J.-F."/>
            <person name="Hugenholtz P."/>
            <person name="Woyke T."/>
            <person name="Wu D."/>
            <person name="Gronow S."/>
            <person name="Wellnitz S."/>
            <person name="Brambilla E.-M."/>
            <person name="Klenk H.-P."/>
            <person name="Eisen J.A."/>
        </authorList>
    </citation>
    <scope>NUCLEOTIDE SEQUENCE [LARGE SCALE GENOMIC DNA]</scope>
    <source>
        <strain evidence="5 6">DSM 21528</strain>
    </source>
</reference>
<dbReference type="InterPro" id="IPR036770">
    <property type="entry name" value="Ankyrin_rpt-contain_sf"/>
</dbReference>
<gene>
    <name evidence="5" type="ORF">Lepil_3633</name>
</gene>
<evidence type="ECO:0000256" key="4">
    <source>
        <dbReference type="SAM" id="SignalP"/>
    </source>
</evidence>
<name>H2CKI5_9LEPT</name>
<dbReference type="EMBL" id="JH597773">
    <property type="protein sequence ID" value="EHQ08290.1"/>
    <property type="molecule type" value="Genomic_DNA"/>
</dbReference>
<dbReference type="PROSITE" id="PS50088">
    <property type="entry name" value="ANK_REPEAT"/>
    <property type="match status" value="1"/>
</dbReference>
<feature type="signal peptide" evidence="4">
    <location>
        <begin position="1"/>
        <end position="21"/>
    </location>
</feature>
<dbReference type="AlphaFoldDB" id="H2CKI5"/>
<evidence type="ECO:0000256" key="1">
    <source>
        <dbReference type="ARBA" id="ARBA00022737"/>
    </source>
</evidence>